<protein>
    <recommendedName>
        <fullName evidence="4">DUF4332 domain-containing protein</fullName>
    </recommendedName>
</protein>
<evidence type="ECO:0000313" key="3">
    <source>
        <dbReference type="Proteomes" id="UP000488299"/>
    </source>
</evidence>
<proteinExistence type="predicted"/>
<dbReference type="Proteomes" id="UP000488299">
    <property type="component" value="Unassembled WGS sequence"/>
</dbReference>
<dbReference type="RefSeq" id="WP_152125913.1">
    <property type="nucleotide sequence ID" value="NZ_WELI01000009.1"/>
</dbReference>
<keyword evidence="3" id="KW-1185">Reference proteome</keyword>
<evidence type="ECO:0000256" key="1">
    <source>
        <dbReference type="SAM" id="Phobius"/>
    </source>
</evidence>
<feature type="transmembrane region" description="Helical" evidence="1">
    <location>
        <begin position="12"/>
        <end position="33"/>
    </location>
</feature>
<sequence>MFDMNPLNIADAMLQHGVMLFVAGTLGFIIGYISRQRLIEQLEGDLASTDRELDDCQRTPIMPLPTGIDEASVLNRIRARAGELNYDRIGRAEASEADDLKDIVGVGPFLERKLHAIGIYTFRQVANFTKEDIDKVNEIIEFFPGRIERDNWVGQATELDKRK</sequence>
<evidence type="ECO:0000313" key="2">
    <source>
        <dbReference type="EMBL" id="KAB7727962.1"/>
    </source>
</evidence>
<name>A0A7J5TUX9_9BACT</name>
<dbReference type="AlphaFoldDB" id="A0A7J5TUX9"/>
<accession>A0A7J5TUX9</accession>
<organism evidence="2 3">
    <name type="scientific">Rudanella paleaurantiibacter</name>
    <dbReference type="NCBI Taxonomy" id="2614655"/>
    <lineage>
        <taxon>Bacteria</taxon>
        <taxon>Pseudomonadati</taxon>
        <taxon>Bacteroidota</taxon>
        <taxon>Cytophagia</taxon>
        <taxon>Cytophagales</taxon>
        <taxon>Cytophagaceae</taxon>
        <taxon>Rudanella</taxon>
    </lineage>
</organism>
<evidence type="ECO:0008006" key="4">
    <source>
        <dbReference type="Google" id="ProtNLM"/>
    </source>
</evidence>
<dbReference type="Gene3D" id="1.10.150.20">
    <property type="entry name" value="5' to 3' exonuclease, C-terminal subdomain"/>
    <property type="match status" value="1"/>
</dbReference>
<gene>
    <name evidence="2" type="ORF">F5984_19590</name>
</gene>
<keyword evidence="1" id="KW-0472">Membrane</keyword>
<dbReference type="EMBL" id="WELI01000009">
    <property type="protein sequence ID" value="KAB7727962.1"/>
    <property type="molecule type" value="Genomic_DNA"/>
</dbReference>
<keyword evidence="1" id="KW-0812">Transmembrane</keyword>
<keyword evidence="1" id="KW-1133">Transmembrane helix</keyword>
<reference evidence="2 3" key="1">
    <citation type="submission" date="2019-10" db="EMBL/GenBank/DDBJ databases">
        <title>Rudanella paleaurantiibacter sp. nov., isolated from sludge.</title>
        <authorList>
            <person name="Xu S.Q."/>
        </authorList>
    </citation>
    <scope>NUCLEOTIDE SEQUENCE [LARGE SCALE GENOMIC DNA]</scope>
    <source>
        <strain evidence="2 3">HX-22-17</strain>
    </source>
</reference>
<comment type="caution">
    <text evidence="2">The sequence shown here is derived from an EMBL/GenBank/DDBJ whole genome shotgun (WGS) entry which is preliminary data.</text>
</comment>